<dbReference type="InterPro" id="IPR052050">
    <property type="entry name" value="SecEffector_AnkRepeat"/>
</dbReference>
<dbReference type="EMBL" id="CP151505">
    <property type="protein sequence ID" value="WZN62372.1"/>
    <property type="molecule type" value="Genomic_DNA"/>
</dbReference>
<evidence type="ECO:0000313" key="3">
    <source>
        <dbReference type="Proteomes" id="UP001472866"/>
    </source>
</evidence>
<protein>
    <submittedName>
        <fullName evidence="2">ANK_REP_REGION domain-containing protein</fullName>
    </submittedName>
</protein>
<keyword evidence="3" id="KW-1185">Reference proteome</keyword>
<dbReference type="InterPro" id="IPR036770">
    <property type="entry name" value="Ankyrin_rpt-contain_sf"/>
</dbReference>
<proteinExistence type="predicted"/>
<gene>
    <name evidence="2" type="ORF">HKI87_05g39080</name>
</gene>
<dbReference type="SUPFAM" id="SSF48403">
    <property type="entry name" value="Ankyrin repeat"/>
    <property type="match status" value="1"/>
</dbReference>
<dbReference type="PANTHER" id="PTHR46586">
    <property type="entry name" value="ANKYRIN REPEAT-CONTAINING PROTEIN"/>
    <property type="match status" value="1"/>
</dbReference>
<sequence>MGVASSRGRDEMASGAAESSAKRAKKEKEDPLVRRREELILEVARVAMKAQGNKAMREATESLMQALRATCTELEAKNHDELLKKLPDELWEKIVDENIEQNDLLALASTCRFFREKQEDLGWELKTKVELYRYRRLDERKSGQKLSHSLGWFRWVCDNWEILPGFEWRKWIRVKGAVYEGDLVNCAALQGSVEILRWLVEEKGCELNKDTGLWAGHGGCVEVLKYLKVKGYEFTVDVSDRAARGGHLKALKFLRGLDPPCPWDSRLCGGAAQGGHLEVLKWLRAQKPPCPWSAGTCEEAARIGNLDVLKWARDQDPPCPWEERVCAAAAWKGHLDVLKFLRAQDPPCPWSEGTCTGAADGGQLEVLQWARSQDPPCPWNLETCSYAVYEGQLEALKWLRAQNPPCPWSRYTCRELASENGYDHIVDWVDQQEEKSDDGDEVLVGDFWGE</sequence>
<feature type="region of interest" description="Disordered" evidence="1">
    <location>
        <begin position="1"/>
        <end position="30"/>
    </location>
</feature>
<dbReference type="CDD" id="cd09917">
    <property type="entry name" value="F-box_SF"/>
    <property type="match status" value="1"/>
</dbReference>
<evidence type="ECO:0000313" key="2">
    <source>
        <dbReference type="EMBL" id="WZN62372.1"/>
    </source>
</evidence>
<accession>A0AAX4P8N9</accession>
<dbReference type="PANTHER" id="PTHR46586:SF3">
    <property type="entry name" value="ANKYRIN REPEAT-CONTAINING PROTEIN"/>
    <property type="match status" value="1"/>
</dbReference>
<dbReference type="AlphaFoldDB" id="A0AAX4P8N9"/>
<name>A0AAX4P8N9_9CHLO</name>
<dbReference type="Gene3D" id="1.25.40.20">
    <property type="entry name" value="Ankyrin repeat-containing domain"/>
    <property type="match status" value="1"/>
</dbReference>
<dbReference type="SUPFAM" id="SSF140860">
    <property type="entry name" value="Pseudo ankyrin repeat-like"/>
    <property type="match status" value="1"/>
</dbReference>
<organism evidence="2 3">
    <name type="scientific">Chloropicon roscoffensis</name>
    <dbReference type="NCBI Taxonomy" id="1461544"/>
    <lineage>
        <taxon>Eukaryota</taxon>
        <taxon>Viridiplantae</taxon>
        <taxon>Chlorophyta</taxon>
        <taxon>Chloropicophyceae</taxon>
        <taxon>Chloropicales</taxon>
        <taxon>Chloropicaceae</taxon>
        <taxon>Chloropicon</taxon>
    </lineage>
</organism>
<reference evidence="2 3" key="1">
    <citation type="submission" date="2024-03" db="EMBL/GenBank/DDBJ databases">
        <title>Complete genome sequence of the green alga Chloropicon roscoffensis RCC1871.</title>
        <authorList>
            <person name="Lemieux C."/>
            <person name="Pombert J.-F."/>
            <person name="Otis C."/>
            <person name="Turmel M."/>
        </authorList>
    </citation>
    <scope>NUCLEOTIDE SEQUENCE [LARGE SCALE GENOMIC DNA]</scope>
    <source>
        <strain evidence="2 3">RCC1871</strain>
    </source>
</reference>
<evidence type="ECO:0000256" key="1">
    <source>
        <dbReference type="SAM" id="MobiDB-lite"/>
    </source>
</evidence>
<dbReference type="Proteomes" id="UP001472866">
    <property type="component" value="Chromosome 05"/>
</dbReference>